<keyword evidence="7" id="KW-0378">Hydrolase</keyword>
<keyword evidence="13" id="KW-1185">Reference proteome</keyword>
<dbReference type="Proteomes" id="UP001175271">
    <property type="component" value="Unassembled WGS sequence"/>
</dbReference>
<evidence type="ECO:0000256" key="9">
    <source>
        <dbReference type="ARBA" id="ARBA00023242"/>
    </source>
</evidence>
<evidence type="ECO:0000256" key="6">
    <source>
        <dbReference type="ARBA" id="ARBA00022771"/>
    </source>
</evidence>
<keyword evidence="8" id="KW-0862">Zinc</keyword>
<keyword evidence="5" id="KW-0479">Metal-binding</keyword>
<comment type="similarity">
    <text evidence="3">Belongs to the HARBI1 family.</text>
</comment>
<gene>
    <name evidence="12" type="ORF">QR680_012601</name>
</gene>
<evidence type="ECO:0000256" key="4">
    <source>
        <dbReference type="ARBA" id="ARBA00022722"/>
    </source>
</evidence>
<protein>
    <recommendedName>
        <fullName evidence="14">DDE Tnp4 domain-containing protein</fullName>
    </recommendedName>
</protein>
<evidence type="ECO:0000256" key="5">
    <source>
        <dbReference type="ARBA" id="ARBA00022723"/>
    </source>
</evidence>
<dbReference type="InterPro" id="IPR007588">
    <property type="entry name" value="Znf_FLYWCH"/>
</dbReference>
<dbReference type="InterPro" id="IPR045249">
    <property type="entry name" value="HARBI1-like"/>
</dbReference>
<dbReference type="GO" id="GO:0008270">
    <property type="term" value="F:zinc ion binding"/>
    <property type="evidence" value="ECO:0007669"/>
    <property type="project" value="UniProtKB-KW"/>
</dbReference>
<keyword evidence="4" id="KW-0540">Nuclease</keyword>
<dbReference type="GO" id="GO:0004518">
    <property type="term" value="F:nuclease activity"/>
    <property type="evidence" value="ECO:0007669"/>
    <property type="project" value="UniProtKB-KW"/>
</dbReference>
<accession>A0AA39I538</accession>
<evidence type="ECO:0000259" key="11">
    <source>
        <dbReference type="Pfam" id="PF13359"/>
    </source>
</evidence>
<reference evidence="12" key="1">
    <citation type="submission" date="2023-06" db="EMBL/GenBank/DDBJ databases">
        <title>Genomic analysis of the entomopathogenic nematode Steinernema hermaphroditum.</title>
        <authorList>
            <person name="Schwarz E.M."/>
            <person name="Heppert J.K."/>
            <person name="Baniya A."/>
            <person name="Schwartz H.T."/>
            <person name="Tan C.-H."/>
            <person name="Antoshechkin I."/>
            <person name="Sternberg P.W."/>
            <person name="Goodrich-Blair H."/>
            <person name="Dillman A.R."/>
        </authorList>
    </citation>
    <scope>NUCLEOTIDE SEQUENCE</scope>
    <source>
        <strain evidence="12">PS9179</strain>
        <tissue evidence="12">Whole animal</tissue>
    </source>
</reference>
<dbReference type="Gene3D" id="2.20.25.240">
    <property type="match status" value="1"/>
</dbReference>
<keyword evidence="6" id="KW-0863">Zinc-finger</keyword>
<comment type="subcellular location">
    <subcellularLocation>
        <location evidence="2">Nucleus</location>
    </subcellularLocation>
</comment>
<organism evidence="12 13">
    <name type="scientific">Steinernema hermaphroditum</name>
    <dbReference type="NCBI Taxonomy" id="289476"/>
    <lineage>
        <taxon>Eukaryota</taxon>
        <taxon>Metazoa</taxon>
        <taxon>Ecdysozoa</taxon>
        <taxon>Nematoda</taxon>
        <taxon>Chromadorea</taxon>
        <taxon>Rhabditida</taxon>
        <taxon>Tylenchina</taxon>
        <taxon>Panagrolaimomorpha</taxon>
        <taxon>Strongyloidoidea</taxon>
        <taxon>Steinernematidae</taxon>
        <taxon>Steinernema</taxon>
    </lineage>
</organism>
<evidence type="ECO:0000256" key="7">
    <source>
        <dbReference type="ARBA" id="ARBA00022801"/>
    </source>
</evidence>
<feature type="domain" description="DDE Tnp4" evidence="11">
    <location>
        <begin position="257"/>
        <end position="405"/>
    </location>
</feature>
<dbReference type="PANTHER" id="PTHR22930">
    <property type="match status" value="1"/>
</dbReference>
<dbReference type="EMBL" id="JAUCMV010000002">
    <property type="protein sequence ID" value="KAK0416637.1"/>
    <property type="molecule type" value="Genomic_DNA"/>
</dbReference>
<dbReference type="Pfam" id="PF04500">
    <property type="entry name" value="FLYWCH"/>
    <property type="match status" value="1"/>
</dbReference>
<evidence type="ECO:0000256" key="8">
    <source>
        <dbReference type="ARBA" id="ARBA00022833"/>
    </source>
</evidence>
<keyword evidence="9" id="KW-0539">Nucleus</keyword>
<sequence length="428" mass="48442">MENGGFECVAREETTETTNQETRRGAVCLLARRVVRSRKLPENQKEKGTEKAFDAEIVMGNIGVTLSEDHFSLRKNSTEMASFIASQRGGEKLLYAGYIYSKHRTKDDKISWRCERFPKPNFCRGRAESVKGNVIETQEHNHQPCPQKCEAAKIASRIKETASTSTETVRAVVTACLTGASDEAIANMPKIASLQRCVKRVRDRRPAPGPLPHDLNTLAARPENFGFKKLFFKRQPLLNDTVRFFQTTGIPNIIGAIDGTHCRIQAPVDREYEYVNRKQFHSINCMVIAIPNLIAIGFSAKYPGRSHDSRIFKDSVIYEDFVHRRKKGVLLGDSAYGAERFLLKPILRPASDAERRYTEAVCRGRVVVENFFGVLKRQFHILHAEMRYSPPKACKIITACICLRNFGARCNEPDFEEAIPYHICGEKP</sequence>
<evidence type="ECO:0000313" key="12">
    <source>
        <dbReference type="EMBL" id="KAK0416637.1"/>
    </source>
</evidence>
<name>A0AA39I538_9BILA</name>
<dbReference type="InterPro" id="IPR027806">
    <property type="entry name" value="HARBI1_dom"/>
</dbReference>
<evidence type="ECO:0000256" key="3">
    <source>
        <dbReference type="ARBA" id="ARBA00006958"/>
    </source>
</evidence>
<dbReference type="PANTHER" id="PTHR22930:SF286">
    <property type="entry name" value="NUCLEASE HARBI1"/>
    <property type="match status" value="1"/>
</dbReference>
<dbReference type="GO" id="GO:0005634">
    <property type="term" value="C:nucleus"/>
    <property type="evidence" value="ECO:0007669"/>
    <property type="project" value="UniProtKB-SubCell"/>
</dbReference>
<feature type="domain" description="FLYWCH-type" evidence="10">
    <location>
        <begin position="83"/>
        <end position="142"/>
    </location>
</feature>
<dbReference type="GO" id="GO:0016787">
    <property type="term" value="F:hydrolase activity"/>
    <property type="evidence" value="ECO:0007669"/>
    <property type="project" value="UniProtKB-KW"/>
</dbReference>
<proteinExistence type="inferred from homology"/>
<dbReference type="Pfam" id="PF13359">
    <property type="entry name" value="DDE_Tnp_4"/>
    <property type="match status" value="1"/>
</dbReference>
<evidence type="ECO:0000256" key="2">
    <source>
        <dbReference type="ARBA" id="ARBA00004123"/>
    </source>
</evidence>
<comment type="cofactor">
    <cofactor evidence="1">
        <name>a divalent metal cation</name>
        <dbReference type="ChEBI" id="CHEBI:60240"/>
    </cofactor>
</comment>
<evidence type="ECO:0000313" key="13">
    <source>
        <dbReference type="Proteomes" id="UP001175271"/>
    </source>
</evidence>
<evidence type="ECO:0000256" key="1">
    <source>
        <dbReference type="ARBA" id="ARBA00001968"/>
    </source>
</evidence>
<evidence type="ECO:0008006" key="14">
    <source>
        <dbReference type="Google" id="ProtNLM"/>
    </source>
</evidence>
<evidence type="ECO:0000259" key="10">
    <source>
        <dbReference type="Pfam" id="PF04500"/>
    </source>
</evidence>
<comment type="caution">
    <text evidence="12">The sequence shown here is derived from an EMBL/GenBank/DDBJ whole genome shotgun (WGS) entry which is preliminary data.</text>
</comment>
<dbReference type="AlphaFoldDB" id="A0AA39I538"/>